<protein>
    <submittedName>
        <fullName evidence="10">Monosaccharide-sensing protein</fullName>
    </submittedName>
</protein>
<feature type="transmembrane region" description="Helical" evidence="8">
    <location>
        <begin position="366"/>
        <end position="391"/>
    </location>
</feature>
<organism evidence="10 11">
    <name type="scientific">Micromonospora saelicesensis</name>
    <dbReference type="NCBI Taxonomy" id="285676"/>
    <lineage>
        <taxon>Bacteria</taxon>
        <taxon>Bacillati</taxon>
        <taxon>Actinomycetota</taxon>
        <taxon>Actinomycetes</taxon>
        <taxon>Micromonosporales</taxon>
        <taxon>Micromonosporaceae</taxon>
        <taxon>Micromonospora</taxon>
    </lineage>
</organism>
<dbReference type="SUPFAM" id="SSF103473">
    <property type="entry name" value="MFS general substrate transporter"/>
    <property type="match status" value="1"/>
</dbReference>
<evidence type="ECO:0000256" key="6">
    <source>
        <dbReference type="ARBA" id="ARBA00023136"/>
    </source>
</evidence>
<comment type="caution">
    <text evidence="10">The sequence shown here is derived from an EMBL/GenBank/DDBJ whole genome shotgun (WGS) entry which is preliminary data.</text>
</comment>
<reference evidence="10 11" key="1">
    <citation type="submission" date="2018-03" db="EMBL/GenBank/DDBJ databases">
        <title>Genomic framework for the identification of Micromonospora saelicesensis and Micromonospora noduli.</title>
        <authorList>
            <person name="Riesco R."/>
            <person name="Trujillo M.E."/>
        </authorList>
    </citation>
    <scope>NUCLEOTIDE SEQUENCE [LARGE SCALE GENOMIC DNA]</scope>
    <source>
        <strain evidence="10 11">GAR05</strain>
    </source>
</reference>
<keyword evidence="11" id="KW-1185">Reference proteome</keyword>
<evidence type="ECO:0000256" key="5">
    <source>
        <dbReference type="ARBA" id="ARBA00022989"/>
    </source>
</evidence>
<keyword evidence="5 8" id="KW-1133">Transmembrane helix</keyword>
<dbReference type="PROSITE" id="PS50850">
    <property type="entry name" value="MFS"/>
    <property type="match status" value="1"/>
</dbReference>
<evidence type="ECO:0000313" key="11">
    <source>
        <dbReference type="Proteomes" id="UP000249334"/>
    </source>
</evidence>
<dbReference type="InterPro" id="IPR036259">
    <property type="entry name" value="MFS_trans_sf"/>
</dbReference>
<feature type="transmembrane region" description="Helical" evidence="8">
    <location>
        <begin position="308"/>
        <end position="327"/>
    </location>
</feature>
<keyword evidence="2" id="KW-0813">Transport</keyword>
<dbReference type="Proteomes" id="UP000249334">
    <property type="component" value="Unassembled WGS sequence"/>
</dbReference>
<gene>
    <name evidence="10" type="ORF">GAR05_01793</name>
</gene>
<feature type="transmembrane region" description="Helical" evidence="8">
    <location>
        <begin position="397"/>
        <end position="416"/>
    </location>
</feature>
<feature type="transmembrane region" description="Helical" evidence="8">
    <location>
        <begin position="124"/>
        <end position="147"/>
    </location>
</feature>
<feature type="compositionally biased region" description="Low complexity" evidence="7">
    <location>
        <begin position="11"/>
        <end position="20"/>
    </location>
</feature>
<feature type="transmembrane region" description="Helical" evidence="8">
    <location>
        <begin position="101"/>
        <end position="118"/>
    </location>
</feature>
<dbReference type="Gene3D" id="1.20.1250.20">
    <property type="entry name" value="MFS general substrate transporter like domains"/>
    <property type="match status" value="1"/>
</dbReference>
<sequence>MLGWGNSGVMSLSTLTPRPTTSDRSDGSSRRHGRGFWAIALAFLTAMAFCTVPAPLYPLYMARDGFSTFMGTIVFAVYAVGVVISLLLAGHVSDWVGRKKILIPALALELVAAALFLGDPSLPVLLVARLVSGLGIGLITATATAYLQELHAAHRPGSSRQRFEMVSTAANIGGLGVGALVAGVLAQYVDAPLRTPYLVFAVLLAVSIVAVALTPETVEERLVKPTYRPQRISADHGDRAGYLAAAAAGFASFAVFGLFTSVAPGFVAGALHLPSRALAGTIVFAVFGGAAVAQTLTSRLAAPAKVRLGLLAQAVGVPVLLVGMHTASPSVFLVGGVVAGIGAGVLFKAAVGAVAAMAAPAQRGEALAGLFLIGYLGMILPSVSIGVATQAVTAGTAMNWFTGLLLVMLAGVAALFRHSAASRRTPAPFTA</sequence>
<accession>A0ABX9CMD0</accession>
<feature type="transmembrane region" description="Helical" evidence="8">
    <location>
        <begin position="69"/>
        <end position="89"/>
    </location>
</feature>
<evidence type="ECO:0000256" key="2">
    <source>
        <dbReference type="ARBA" id="ARBA00022448"/>
    </source>
</evidence>
<feature type="transmembrane region" description="Helical" evidence="8">
    <location>
        <begin position="168"/>
        <end position="189"/>
    </location>
</feature>
<feature type="domain" description="Major facilitator superfamily (MFS) profile" evidence="9">
    <location>
        <begin position="34"/>
        <end position="425"/>
    </location>
</feature>
<name>A0ABX9CMD0_9ACTN</name>
<keyword evidence="4 8" id="KW-0812">Transmembrane</keyword>
<evidence type="ECO:0000259" key="9">
    <source>
        <dbReference type="PROSITE" id="PS50850"/>
    </source>
</evidence>
<keyword evidence="6 8" id="KW-0472">Membrane</keyword>
<dbReference type="PANTHER" id="PTHR23517:SF13">
    <property type="entry name" value="MAJOR FACILITATOR SUPERFAMILY MFS_1"/>
    <property type="match status" value="1"/>
</dbReference>
<dbReference type="InterPro" id="IPR020846">
    <property type="entry name" value="MFS_dom"/>
</dbReference>
<evidence type="ECO:0000256" key="4">
    <source>
        <dbReference type="ARBA" id="ARBA00022692"/>
    </source>
</evidence>
<evidence type="ECO:0000256" key="7">
    <source>
        <dbReference type="SAM" id="MobiDB-lite"/>
    </source>
</evidence>
<dbReference type="Pfam" id="PF07690">
    <property type="entry name" value="MFS_1"/>
    <property type="match status" value="1"/>
</dbReference>
<feature type="transmembrane region" description="Helical" evidence="8">
    <location>
        <begin position="36"/>
        <end position="57"/>
    </location>
</feature>
<keyword evidence="3" id="KW-1003">Cell membrane</keyword>
<evidence type="ECO:0000256" key="8">
    <source>
        <dbReference type="SAM" id="Phobius"/>
    </source>
</evidence>
<feature type="transmembrane region" description="Helical" evidence="8">
    <location>
        <begin position="333"/>
        <end position="359"/>
    </location>
</feature>
<dbReference type="PANTHER" id="PTHR23517">
    <property type="entry name" value="RESISTANCE PROTEIN MDTM, PUTATIVE-RELATED-RELATED"/>
    <property type="match status" value="1"/>
</dbReference>
<feature type="transmembrane region" description="Helical" evidence="8">
    <location>
        <begin position="277"/>
        <end position="296"/>
    </location>
</feature>
<feature type="region of interest" description="Disordered" evidence="7">
    <location>
        <begin position="1"/>
        <end position="31"/>
    </location>
</feature>
<evidence type="ECO:0000313" key="10">
    <source>
        <dbReference type="EMBL" id="RAO01622.1"/>
    </source>
</evidence>
<feature type="transmembrane region" description="Helical" evidence="8">
    <location>
        <begin position="240"/>
        <end position="271"/>
    </location>
</feature>
<dbReference type="EMBL" id="PXXW01000014">
    <property type="protein sequence ID" value="RAO01622.1"/>
    <property type="molecule type" value="Genomic_DNA"/>
</dbReference>
<proteinExistence type="predicted"/>
<dbReference type="InterPro" id="IPR011701">
    <property type="entry name" value="MFS"/>
</dbReference>
<evidence type="ECO:0000256" key="1">
    <source>
        <dbReference type="ARBA" id="ARBA00004651"/>
    </source>
</evidence>
<dbReference type="InterPro" id="IPR050171">
    <property type="entry name" value="MFS_Transporters"/>
</dbReference>
<evidence type="ECO:0000256" key="3">
    <source>
        <dbReference type="ARBA" id="ARBA00022475"/>
    </source>
</evidence>
<comment type="subcellular location">
    <subcellularLocation>
        <location evidence="1">Cell membrane</location>
        <topology evidence="1">Multi-pass membrane protein</topology>
    </subcellularLocation>
</comment>
<feature type="transmembrane region" description="Helical" evidence="8">
    <location>
        <begin position="195"/>
        <end position="214"/>
    </location>
</feature>